<feature type="chain" id="PRO_5011558214" evidence="4">
    <location>
        <begin position="24"/>
        <end position="299"/>
    </location>
</feature>
<dbReference type="AlphaFoldDB" id="A0A1H0QAG6"/>
<dbReference type="Proteomes" id="UP000199073">
    <property type="component" value="Unassembled WGS sequence"/>
</dbReference>
<dbReference type="InterPro" id="IPR006127">
    <property type="entry name" value="ZnuA-like"/>
</dbReference>
<proteinExistence type="inferred from homology"/>
<dbReference type="STRING" id="91360.SAMN05660330_01923"/>
<dbReference type="PROSITE" id="PS51257">
    <property type="entry name" value="PROKAR_LIPOPROTEIN"/>
    <property type="match status" value="1"/>
</dbReference>
<dbReference type="GO" id="GO:0030001">
    <property type="term" value="P:metal ion transport"/>
    <property type="evidence" value="ECO:0007669"/>
    <property type="project" value="InterPro"/>
</dbReference>
<comment type="similarity">
    <text evidence="1">Belongs to the bacterial solute-binding protein 9 family.</text>
</comment>
<dbReference type="Pfam" id="PF01297">
    <property type="entry name" value="ZnuA"/>
    <property type="match status" value="1"/>
</dbReference>
<reference evidence="5 6" key="1">
    <citation type="submission" date="2016-10" db="EMBL/GenBank/DDBJ databases">
        <authorList>
            <person name="de Groot N.N."/>
        </authorList>
    </citation>
    <scope>NUCLEOTIDE SEQUENCE [LARGE SCALE GENOMIC DNA]</scope>
    <source>
        <strain evidence="5 6">DSM 12130</strain>
    </source>
</reference>
<keyword evidence="6" id="KW-1185">Reference proteome</keyword>
<gene>
    <name evidence="5" type="ORF">SAMN05660330_01923</name>
</gene>
<evidence type="ECO:0000256" key="3">
    <source>
        <dbReference type="ARBA" id="ARBA00022729"/>
    </source>
</evidence>
<accession>A0A1H0QAG6</accession>
<dbReference type="EMBL" id="FNJI01000011">
    <property type="protein sequence ID" value="SDP14372.1"/>
    <property type="molecule type" value="Genomic_DNA"/>
</dbReference>
<dbReference type="OrthoDB" id="9810636at2"/>
<feature type="signal peptide" evidence="4">
    <location>
        <begin position="1"/>
        <end position="23"/>
    </location>
</feature>
<evidence type="ECO:0000256" key="4">
    <source>
        <dbReference type="SAM" id="SignalP"/>
    </source>
</evidence>
<dbReference type="InterPro" id="IPR050492">
    <property type="entry name" value="Bact_metal-bind_prot9"/>
</dbReference>
<protein>
    <submittedName>
        <fullName evidence="5">Zinc transport system substrate-binding protein</fullName>
    </submittedName>
</protein>
<evidence type="ECO:0000256" key="2">
    <source>
        <dbReference type="ARBA" id="ARBA00022448"/>
    </source>
</evidence>
<dbReference type="PANTHER" id="PTHR42953">
    <property type="entry name" value="HIGH-AFFINITY ZINC UPTAKE SYSTEM PROTEIN ZNUA-RELATED"/>
    <property type="match status" value="1"/>
</dbReference>
<evidence type="ECO:0000313" key="6">
    <source>
        <dbReference type="Proteomes" id="UP000199073"/>
    </source>
</evidence>
<dbReference type="GO" id="GO:0046872">
    <property type="term" value="F:metal ion binding"/>
    <property type="evidence" value="ECO:0007669"/>
    <property type="project" value="InterPro"/>
</dbReference>
<dbReference type="PANTHER" id="PTHR42953:SF3">
    <property type="entry name" value="HIGH-AFFINITY ZINC UPTAKE SYSTEM PROTEIN ZNUA"/>
    <property type="match status" value="1"/>
</dbReference>
<evidence type="ECO:0000256" key="1">
    <source>
        <dbReference type="ARBA" id="ARBA00011028"/>
    </source>
</evidence>
<keyword evidence="2" id="KW-0813">Transport</keyword>
<sequence>MHRLNICLLMFFVLFTGCFPACAEPEPMVFVSILPQKYLVQQVGKDLVHVEVMVQPGASPATYEPKPSQMRKLKSSSVYFAIGVPFEQAWLTRISRMNPQMTVVHTDAGVTKRAMKKDYSDALTHDEAHPADGHFHEGLDPHIWLSPPLVKQQVVVIRQTLEQLLPNEKHMLRKNEQQLLELIDDLDRKLQKMFSNLQDKRFLVFHPTWGYFADHYGLEQIAIEIEGKSPKPAQLRQLIGYARKNDIRVIFVQPQFSVKSAEIVAKELDGRMVTADPLAGDWLMNMEKVGAAFVEVLRK</sequence>
<dbReference type="Gene3D" id="3.40.50.1980">
    <property type="entry name" value="Nitrogenase molybdenum iron protein domain"/>
    <property type="match status" value="2"/>
</dbReference>
<keyword evidence="3 4" id="KW-0732">Signal</keyword>
<dbReference type="SUPFAM" id="SSF53807">
    <property type="entry name" value="Helical backbone' metal receptor"/>
    <property type="match status" value="1"/>
</dbReference>
<name>A0A1H0QAG6_9BACT</name>
<dbReference type="RefSeq" id="WP_092222205.1">
    <property type="nucleotide sequence ID" value="NZ_FNJI01000011.1"/>
</dbReference>
<organism evidence="5 6">
    <name type="scientific">Desulforhopalus singaporensis</name>
    <dbReference type="NCBI Taxonomy" id="91360"/>
    <lineage>
        <taxon>Bacteria</taxon>
        <taxon>Pseudomonadati</taxon>
        <taxon>Thermodesulfobacteriota</taxon>
        <taxon>Desulfobulbia</taxon>
        <taxon>Desulfobulbales</taxon>
        <taxon>Desulfocapsaceae</taxon>
        <taxon>Desulforhopalus</taxon>
    </lineage>
</organism>
<evidence type="ECO:0000313" key="5">
    <source>
        <dbReference type="EMBL" id="SDP14372.1"/>
    </source>
</evidence>